<reference evidence="1" key="1">
    <citation type="submission" date="2021-06" db="EMBL/GenBank/DDBJ databases">
        <authorList>
            <person name="Kallberg Y."/>
            <person name="Tangrot J."/>
            <person name="Rosling A."/>
        </authorList>
    </citation>
    <scope>NUCLEOTIDE SEQUENCE</scope>
    <source>
        <strain evidence="1">MA453B</strain>
    </source>
</reference>
<sequence>NDMNKKELLDFWEQIFMDKKIINIDNMLMDPRPNLYNISGNYLNLQFPFSSYFMEQIDQHKKLYNEELILLYEQPENLDENENLRSEKMKAFLKKFSNNILAMIPALTPTILQLAGNLYFKDFVTTSSTNSGYSNESDNERFGIHLIDQVCKMMLENIIKLKNENVNDNITANDLREWQRQVTNVLTLCANIETSSKLKALQFLRISDTEPVMFNEEIENIEEVIDEINLAMERPSFLI</sequence>
<dbReference type="OrthoDB" id="2449162at2759"/>
<gene>
    <name evidence="1" type="ORF">DERYTH_LOCUS24447</name>
</gene>
<keyword evidence="2" id="KW-1185">Reference proteome</keyword>
<protein>
    <submittedName>
        <fullName evidence="1">2283_t:CDS:1</fullName>
    </submittedName>
</protein>
<dbReference type="AlphaFoldDB" id="A0A9N9K1T0"/>
<organism evidence="1 2">
    <name type="scientific">Dentiscutata erythropus</name>
    <dbReference type="NCBI Taxonomy" id="1348616"/>
    <lineage>
        <taxon>Eukaryota</taxon>
        <taxon>Fungi</taxon>
        <taxon>Fungi incertae sedis</taxon>
        <taxon>Mucoromycota</taxon>
        <taxon>Glomeromycotina</taxon>
        <taxon>Glomeromycetes</taxon>
        <taxon>Diversisporales</taxon>
        <taxon>Gigasporaceae</taxon>
        <taxon>Dentiscutata</taxon>
    </lineage>
</organism>
<accession>A0A9N9K1T0</accession>
<dbReference type="Proteomes" id="UP000789405">
    <property type="component" value="Unassembled WGS sequence"/>
</dbReference>
<evidence type="ECO:0000313" key="2">
    <source>
        <dbReference type="Proteomes" id="UP000789405"/>
    </source>
</evidence>
<proteinExistence type="predicted"/>
<evidence type="ECO:0000313" key="1">
    <source>
        <dbReference type="EMBL" id="CAG8806311.1"/>
    </source>
</evidence>
<name>A0A9N9K1T0_9GLOM</name>
<dbReference type="EMBL" id="CAJVPY010041080">
    <property type="protein sequence ID" value="CAG8806311.1"/>
    <property type="molecule type" value="Genomic_DNA"/>
</dbReference>
<comment type="caution">
    <text evidence="1">The sequence shown here is derived from an EMBL/GenBank/DDBJ whole genome shotgun (WGS) entry which is preliminary data.</text>
</comment>
<feature type="non-terminal residue" evidence="1">
    <location>
        <position position="239"/>
    </location>
</feature>
<feature type="non-terminal residue" evidence="1">
    <location>
        <position position="1"/>
    </location>
</feature>